<dbReference type="STRING" id="1817756.A2140_05680"/>
<name>A0A1F6T7J0_9PROT</name>
<feature type="transmembrane region" description="Helical" evidence="1">
    <location>
        <begin position="12"/>
        <end position="31"/>
    </location>
</feature>
<keyword evidence="1" id="KW-0812">Transmembrane</keyword>
<evidence type="ECO:0000313" key="2">
    <source>
        <dbReference type="EMBL" id="OGI41101.1"/>
    </source>
</evidence>
<proteinExistence type="predicted"/>
<evidence type="ECO:0000313" key="3">
    <source>
        <dbReference type="Proteomes" id="UP000178379"/>
    </source>
</evidence>
<keyword evidence="1" id="KW-0472">Membrane</keyword>
<gene>
    <name evidence="2" type="ORF">A2140_05680</name>
</gene>
<dbReference type="Proteomes" id="UP000178379">
    <property type="component" value="Unassembled WGS sequence"/>
</dbReference>
<reference evidence="2 3" key="1">
    <citation type="journal article" date="2016" name="Nat. Commun.">
        <title>Thousands of microbial genomes shed light on interconnected biogeochemical processes in an aquifer system.</title>
        <authorList>
            <person name="Anantharaman K."/>
            <person name="Brown C.T."/>
            <person name="Hug L.A."/>
            <person name="Sharon I."/>
            <person name="Castelle C.J."/>
            <person name="Probst A.J."/>
            <person name="Thomas B.C."/>
            <person name="Singh A."/>
            <person name="Wilkins M.J."/>
            <person name="Karaoz U."/>
            <person name="Brodie E.L."/>
            <person name="Williams K.H."/>
            <person name="Hubbard S.S."/>
            <person name="Banfield J.F."/>
        </authorList>
    </citation>
    <scope>NUCLEOTIDE SEQUENCE [LARGE SCALE GENOMIC DNA]</scope>
</reference>
<comment type="caution">
    <text evidence="2">The sequence shown here is derived from an EMBL/GenBank/DDBJ whole genome shotgun (WGS) entry which is preliminary data.</text>
</comment>
<dbReference type="EMBL" id="MFSQ01000037">
    <property type="protein sequence ID" value="OGI41101.1"/>
    <property type="molecule type" value="Genomic_DNA"/>
</dbReference>
<evidence type="ECO:0000256" key="1">
    <source>
        <dbReference type="SAM" id="Phobius"/>
    </source>
</evidence>
<organism evidence="2 3">
    <name type="scientific">Candidatus Muproteobacteria bacterium RBG_16_62_13</name>
    <dbReference type="NCBI Taxonomy" id="1817756"/>
    <lineage>
        <taxon>Bacteria</taxon>
        <taxon>Pseudomonadati</taxon>
        <taxon>Pseudomonadota</taxon>
        <taxon>Candidatus Muproteobacteria</taxon>
    </lineage>
</organism>
<protein>
    <recommendedName>
        <fullName evidence="4">Pilus assembly protein MshP</fullName>
    </recommendedName>
</protein>
<accession>A0A1F6T7J0</accession>
<dbReference type="AlphaFoldDB" id="A0A1F6T7J0"/>
<keyword evidence="1" id="KW-1133">Transmembrane helix</keyword>
<sequence>MIRVRKKQQGVALVAAIFLIVILALLGVYMVTISGVQHATTSRAALSSRVYFGAKSGLEWGIHQAIGASSCLAGPTAFDPAGEGLNGISVTVICTPTAPSVFYLTSTAEFGLYGSADYVRRRLEATVAP</sequence>
<evidence type="ECO:0008006" key="4">
    <source>
        <dbReference type="Google" id="ProtNLM"/>
    </source>
</evidence>